<dbReference type="GeneID" id="43594516"/>
<sequence length="238" mass="24154">MHFTPFSTGKLALLALSSSILAQPTVEKRSLIIDLDLAKSFGAVAGTSLNNTGATSITGDCGTCPGSTITGFPPGKCSGTSSANDTPGCNAEATCITAYNNARAQQPTSALGNADLGGLTFAPGVYTFPGQDAKLTGNVTIDGKSDPKGQWIFLINNTFTAAANSRVVTINGAQACHIYFVAAEAATVGEASVMQGNILAYNTITVSNAASNQGIFCALNGTLTLNNNSITAQPNCTS</sequence>
<feature type="chain" id="PRO_5016605618" evidence="3">
    <location>
        <begin position="23"/>
        <end position="238"/>
    </location>
</feature>
<comment type="similarity">
    <text evidence="1">Belongs to the ice-binding protein family.</text>
</comment>
<reference evidence="4 5" key="1">
    <citation type="journal article" date="2018" name="IMA Fungus">
        <title>IMA Genome-F 9: Draft genome sequence of Annulohypoxylon stygium, Aspergillus mulundensis, Berkeleyomyces basicola (syn. Thielaviopsis basicola), Ceratocystis smalleyi, two Cercospora beticola strains, Coleophoma cylindrospora, Fusarium fracticaudum, Phialophora cf. hyalina, and Morchella septimelata.</title>
        <authorList>
            <person name="Wingfield B.D."/>
            <person name="Bills G.F."/>
            <person name="Dong Y."/>
            <person name="Huang W."/>
            <person name="Nel W.J."/>
            <person name="Swalarsk-Parry B.S."/>
            <person name="Vaghefi N."/>
            <person name="Wilken P.M."/>
            <person name="An Z."/>
            <person name="de Beer Z.W."/>
            <person name="De Vos L."/>
            <person name="Chen L."/>
            <person name="Duong T.A."/>
            <person name="Gao Y."/>
            <person name="Hammerbacher A."/>
            <person name="Kikkert J.R."/>
            <person name="Li Y."/>
            <person name="Li H."/>
            <person name="Li K."/>
            <person name="Li Q."/>
            <person name="Liu X."/>
            <person name="Ma X."/>
            <person name="Naidoo K."/>
            <person name="Pethybridge S.J."/>
            <person name="Sun J."/>
            <person name="Steenkamp E.T."/>
            <person name="van der Nest M.A."/>
            <person name="van Wyk S."/>
            <person name="Wingfield M.J."/>
            <person name="Xiong C."/>
            <person name="Yue Q."/>
            <person name="Zhang X."/>
        </authorList>
    </citation>
    <scope>NUCLEOTIDE SEQUENCE [LARGE SCALE GENOMIC DNA]</scope>
    <source>
        <strain evidence="4 5">BP 5553</strain>
    </source>
</reference>
<dbReference type="InterPro" id="IPR021884">
    <property type="entry name" value="Ice-bd_prot"/>
</dbReference>
<keyword evidence="2 3" id="KW-0732">Signal</keyword>
<dbReference type="OrthoDB" id="10264374at2759"/>
<comment type="caution">
    <text evidence="4">The sequence shown here is derived from an EMBL/GenBank/DDBJ whole genome shotgun (WGS) entry which is preliminary data.</text>
</comment>
<protein>
    <submittedName>
        <fullName evidence="4">Uncharacterized protein</fullName>
    </submittedName>
</protein>
<dbReference type="STRING" id="2656787.A0A370U1P4"/>
<organism evidence="4 5">
    <name type="scientific">Venustampulla echinocandica</name>
    <dbReference type="NCBI Taxonomy" id="2656787"/>
    <lineage>
        <taxon>Eukaryota</taxon>
        <taxon>Fungi</taxon>
        <taxon>Dikarya</taxon>
        <taxon>Ascomycota</taxon>
        <taxon>Pezizomycotina</taxon>
        <taxon>Leotiomycetes</taxon>
        <taxon>Helotiales</taxon>
        <taxon>Pleuroascaceae</taxon>
        <taxon>Venustampulla</taxon>
    </lineage>
</organism>
<evidence type="ECO:0000313" key="5">
    <source>
        <dbReference type="Proteomes" id="UP000254866"/>
    </source>
</evidence>
<name>A0A370U1P4_9HELO</name>
<dbReference type="RefSeq" id="XP_031874344.1">
    <property type="nucleotide sequence ID" value="XM_032010290.1"/>
</dbReference>
<feature type="signal peptide" evidence="3">
    <location>
        <begin position="1"/>
        <end position="22"/>
    </location>
</feature>
<evidence type="ECO:0000256" key="2">
    <source>
        <dbReference type="ARBA" id="ARBA00022729"/>
    </source>
</evidence>
<evidence type="ECO:0000313" key="4">
    <source>
        <dbReference type="EMBL" id="RDL41688.1"/>
    </source>
</evidence>
<dbReference type="Pfam" id="PF11999">
    <property type="entry name" value="Ice_binding"/>
    <property type="match status" value="1"/>
</dbReference>
<dbReference type="EMBL" id="NPIC01000001">
    <property type="protein sequence ID" value="RDL41688.1"/>
    <property type="molecule type" value="Genomic_DNA"/>
</dbReference>
<gene>
    <name evidence="4" type="ORF">BP5553_01667</name>
</gene>
<accession>A0A370U1P4</accession>
<dbReference type="AlphaFoldDB" id="A0A370U1P4"/>
<evidence type="ECO:0000256" key="3">
    <source>
        <dbReference type="SAM" id="SignalP"/>
    </source>
</evidence>
<keyword evidence="5" id="KW-1185">Reference proteome</keyword>
<proteinExistence type="inferred from homology"/>
<evidence type="ECO:0000256" key="1">
    <source>
        <dbReference type="ARBA" id="ARBA00005445"/>
    </source>
</evidence>
<dbReference type="Proteomes" id="UP000254866">
    <property type="component" value="Unassembled WGS sequence"/>
</dbReference>